<dbReference type="Proteomes" id="UP000319771">
    <property type="component" value="Unassembled WGS sequence"/>
</dbReference>
<name>A0A538U3Q9_UNCEI</name>
<sequence length="325" mass="35357">MDFLRVRARQTLMRLREVLLNEAPPPLEPAVCYADPFALDAKRVQSTDGSVDVYGFDFDTVSLQMVLIDGDGFRDVTPALTSRSHYHLNLRVGSGGARVTAKSQSLGLAWGHLIHHSIALAQPATRLCESRIETTPAGRTVSQGPAFRSENPSGPLDGTIWADAELEFSSNQLDAIVCVAAPDPALSGCTVEFFYTTHPDRVIDGVIGASTSHVSHVRGQPDREERGGWPEPVREWIFSGFEPGGSADRDVGVTARFNGIRVVSSEGEGCISPVAYLEARRAGVISPETRRALDRKLAKIDPAILRLRPRFAPSTSRRELGERSS</sequence>
<evidence type="ECO:0000313" key="1">
    <source>
        <dbReference type="EMBL" id="TMQ70530.1"/>
    </source>
</evidence>
<dbReference type="AlphaFoldDB" id="A0A538U3Q9"/>
<organism evidence="1 2">
    <name type="scientific">Eiseniibacteriota bacterium</name>
    <dbReference type="NCBI Taxonomy" id="2212470"/>
    <lineage>
        <taxon>Bacteria</taxon>
        <taxon>Candidatus Eiseniibacteriota</taxon>
    </lineage>
</organism>
<evidence type="ECO:0000313" key="2">
    <source>
        <dbReference type="Proteomes" id="UP000319771"/>
    </source>
</evidence>
<accession>A0A538U3Q9</accession>
<gene>
    <name evidence="1" type="ORF">E6K81_12385</name>
</gene>
<protein>
    <submittedName>
        <fullName evidence="1">Uncharacterized protein</fullName>
    </submittedName>
</protein>
<reference evidence="1 2" key="1">
    <citation type="journal article" date="2019" name="Nat. Microbiol.">
        <title>Mediterranean grassland soil C-N compound turnover is dependent on rainfall and depth, and is mediated by genomically divergent microorganisms.</title>
        <authorList>
            <person name="Diamond S."/>
            <person name="Andeer P.F."/>
            <person name="Li Z."/>
            <person name="Crits-Christoph A."/>
            <person name="Burstein D."/>
            <person name="Anantharaman K."/>
            <person name="Lane K.R."/>
            <person name="Thomas B.C."/>
            <person name="Pan C."/>
            <person name="Northen T.R."/>
            <person name="Banfield J.F."/>
        </authorList>
    </citation>
    <scope>NUCLEOTIDE SEQUENCE [LARGE SCALE GENOMIC DNA]</scope>
    <source>
        <strain evidence="1">WS_11</strain>
    </source>
</reference>
<proteinExistence type="predicted"/>
<dbReference type="EMBL" id="VBPB01000219">
    <property type="protein sequence ID" value="TMQ70530.1"/>
    <property type="molecule type" value="Genomic_DNA"/>
</dbReference>
<comment type="caution">
    <text evidence="1">The sequence shown here is derived from an EMBL/GenBank/DDBJ whole genome shotgun (WGS) entry which is preliminary data.</text>
</comment>